<evidence type="ECO:0000256" key="12">
    <source>
        <dbReference type="SAM" id="MobiDB-lite"/>
    </source>
</evidence>
<proteinExistence type="inferred from homology"/>
<comment type="similarity">
    <text evidence="5">Belongs to the ubiquitin conjugation factor E4 family.</text>
</comment>
<dbReference type="GO" id="GO:0005737">
    <property type="term" value="C:cytoplasm"/>
    <property type="evidence" value="ECO:0007669"/>
    <property type="project" value="UniProtKB-SubCell"/>
</dbReference>
<evidence type="ECO:0000256" key="2">
    <source>
        <dbReference type="ARBA" id="ARBA00004123"/>
    </source>
</evidence>
<dbReference type="Pfam" id="PF04564">
    <property type="entry name" value="U-box"/>
    <property type="match status" value="1"/>
</dbReference>
<comment type="catalytic activity">
    <reaction evidence="1">
        <text>S-ubiquitinyl-[E2 ubiquitin-conjugating enzyme]-L-cysteine + [acceptor protein]-L-lysine = [E2 ubiquitin-conjugating enzyme]-L-cysteine + N(6)-ubiquitinyl-[acceptor protein]-L-lysine.</text>
        <dbReference type="EC" id="2.3.2.27"/>
    </reaction>
</comment>
<evidence type="ECO:0000256" key="3">
    <source>
        <dbReference type="ARBA" id="ARBA00004496"/>
    </source>
</evidence>
<feature type="compositionally biased region" description="Pro residues" evidence="12">
    <location>
        <begin position="74"/>
        <end position="83"/>
    </location>
</feature>
<feature type="compositionally biased region" description="Low complexity" evidence="12">
    <location>
        <begin position="113"/>
        <end position="129"/>
    </location>
</feature>
<evidence type="ECO:0000256" key="1">
    <source>
        <dbReference type="ARBA" id="ARBA00000900"/>
    </source>
</evidence>
<keyword evidence="7" id="KW-0808">Transferase</keyword>
<dbReference type="PANTHER" id="PTHR13931:SF2">
    <property type="entry name" value="UBIQUITIN CONJUGATION FACTOR E4 B"/>
    <property type="match status" value="1"/>
</dbReference>
<accession>A0AAJ0C9H4</accession>
<dbReference type="PROSITE" id="PS51698">
    <property type="entry name" value="U_BOX"/>
    <property type="match status" value="1"/>
</dbReference>
<dbReference type="SMART" id="SM00504">
    <property type="entry name" value="Ubox"/>
    <property type="match status" value="1"/>
</dbReference>
<evidence type="ECO:0000256" key="11">
    <source>
        <dbReference type="SAM" id="Coils"/>
    </source>
</evidence>
<evidence type="ECO:0000256" key="4">
    <source>
        <dbReference type="ARBA" id="ARBA00004906"/>
    </source>
</evidence>
<comment type="subcellular location">
    <subcellularLocation>
        <location evidence="3">Cytoplasm</location>
    </subcellularLocation>
    <subcellularLocation>
        <location evidence="2">Nucleus</location>
    </subcellularLocation>
</comment>
<dbReference type="GO" id="GO:0005634">
    <property type="term" value="C:nucleus"/>
    <property type="evidence" value="ECO:0007669"/>
    <property type="project" value="UniProtKB-SubCell"/>
</dbReference>
<keyword evidence="8" id="KW-0833">Ubl conjugation pathway</keyword>
<evidence type="ECO:0000256" key="9">
    <source>
        <dbReference type="ARBA" id="ARBA00023110"/>
    </source>
</evidence>
<dbReference type="GO" id="GO:0000151">
    <property type="term" value="C:ubiquitin ligase complex"/>
    <property type="evidence" value="ECO:0007669"/>
    <property type="project" value="InterPro"/>
</dbReference>
<evidence type="ECO:0000256" key="6">
    <source>
        <dbReference type="ARBA" id="ARBA00022490"/>
    </source>
</evidence>
<comment type="caution">
    <text evidence="14">The sequence shown here is derived from an EMBL/GenBank/DDBJ whole genome shotgun (WGS) entry which is preliminary data.</text>
</comment>
<dbReference type="AlphaFoldDB" id="A0AAJ0C9H4"/>
<comment type="pathway">
    <text evidence="4">Protein modification; protein ubiquitination.</text>
</comment>
<evidence type="ECO:0000256" key="10">
    <source>
        <dbReference type="ARBA" id="ARBA00023242"/>
    </source>
</evidence>
<dbReference type="SUPFAM" id="SSF57850">
    <property type="entry name" value="RING/U-box"/>
    <property type="match status" value="1"/>
</dbReference>
<dbReference type="Proteomes" id="UP001244011">
    <property type="component" value="Unassembled WGS sequence"/>
</dbReference>
<feature type="domain" description="U-box" evidence="13">
    <location>
        <begin position="1075"/>
        <end position="1148"/>
    </location>
</feature>
<evidence type="ECO:0000313" key="14">
    <source>
        <dbReference type="EMBL" id="KAK1772435.1"/>
    </source>
</evidence>
<gene>
    <name evidence="14" type="ORF">QBC33DRAFT_521242</name>
</gene>
<dbReference type="InterPro" id="IPR003613">
    <property type="entry name" value="Ubox_domain"/>
</dbReference>
<organism evidence="14 15">
    <name type="scientific">Phialemonium atrogriseum</name>
    <dbReference type="NCBI Taxonomy" id="1093897"/>
    <lineage>
        <taxon>Eukaryota</taxon>
        <taxon>Fungi</taxon>
        <taxon>Dikarya</taxon>
        <taxon>Ascomycota</taxon>
        <taxon>Pezizomycotina</taxon>
        <taxon>Sordariomycetes</taxon>
        <taxon>Sordariomycetidae</taxon>
        <taxon>Cephalothecales</taxon>
        <taxon>Cephalothecaceae</taxon>
        <taxon>Phialemonium</taxon>
    </lineage>
</organism>
<feature type="compositionally biased region" description="Basic and acidic residues" evidence="12">
    <location>
        <begin position="907"/>
        <end position="922"/>
    </location>
</feature>
<evidence type="ECO:0000259" key="13">
    <source>
        <dbReference type="PROSITE" id="PS51698"/>
    </source>
</evidence>
<feature type="compositionally biased region" description="Polar residues" evidence="12">
    <location>
        <begin position="164"/>
        <end position="173"/>
    </location>
</feature>
<dbReference type="RefSeq" id="XP_060288648.1">
    <property type="nucleotide sequence ID" value="XM_060426440.1"/>
</dbReference>
<keyword evidence="11" id="KW-0175">Coiled coil</keyword>
<dbReference type="GeneID" id="85309627"/>
<keyword evidence="6" id="KW-0963">Cytoplasm</keyword>
<dbReference type="FunFam" id="3.30.40.10:FF:000055">
    <property type="entry name" value="Ubiquitin conjugation factor e4 a"/>
    <property type="match status" value="1"/>
</dbReference>
<keyword evidence="10" id="KW-0539">Nucleus</keyword>
<dbReference type="InterPro" id="IPR019474">
    <property type="entry name" value="Ub_conjug_fac_E4_core"/>
</dbReference>
<dbReference type="InterPro" id="IPR045132">
    <property type="entry name" value="UBE4"/>
</dbReference>
<protein>
    <submittedName>
        <fullName evidence="14">Ubiquitin elongating factor core-domain-containing protein</fullName>
    </submittedName>
</protein>
<feature type="coiled-coil region" evidence="11">
    <location>
        <begin position="620"/>
        <end position="647"/>
    </location>
</feature>
<keyword evidence="15" id="KW-1185">Reference proteome</keyword>
<dbReference type="PANTHER" id="PTHR13931">
    <property type="entry name" value="UBIQUITINATION FACTOR E4"/>
    <property type="match status" value="1"/>
</dbReference>
<reference evidence="14" key="1">
    <citation type="submission" date="2023-06" db="EMBL/GenBank/DDBJ databases">
        <title>Genome-scale phylogeny and comparative genomics of the fungal order Sordariales.</title>
        <authorList>
            <consortium name="Lawrence Berkeley National Laboratory"/>
            <person name="Hensen N."/>
            <person name="Bonometti L."/>
            <person name="Westerberg I."/>
            <person name="Brannstrom I.O."/>
            <person name="Guillou S."/>
            <person name="Cros-Aarteil S."/>
            <person name="Calhoun S."/>
            <person name="Haridas S."/>
            <person name="Kuo A."/>
            <person name="Mondo S."/>
            <person name="Pangilinan J."/>
            <person name="Riley R."/>
            <person name="Labutti K."/>
            <person name="Andreopoulos B."/>
            <person name="Lipzen A."/>
            <person name="Chen C."/>
            <person name="Yanf M."/>
            <person name="Daum C."/>
            <person name="Ng V."/>
            <person name="Clum A."/>
            <person name="Steindorff A."/>
            <person name="Ohm R."/>
            <person name="Martin F."/>
            <person name="Silar P."/>
            <person name="Natvig D."/>
            <person name="Lalanne C."/>
            <person name="Gautier V."/>
            <person name="Ament-Velasquez S.L."/>
            <person name="Kruys A."/>
            <person name="Hutchinson M.I."/>
            <person name="Powell A.J."/>
            <person name="Barry K."/>
            <person name="Miller A.N."/>
            <person name="Grigoriev I.V."/>
            <person name="Debuchy R."/>
            <person name="Gladieux P."/>
            <person name="Thoren M.H."/>
            <person name="Johannesson H."/>
        </authorList>
    </citation>
    <scope>NUCLEOTIDE SEQUENCE</scope>
    <source>
        <strain evidence="14">8032-3</strain>
    </source>
</reference>
<dbReference type="InterPro" id="IPR013083">
    <property type="entry name" value="Znf_RING/FYVE/PHD"/>
</dbReference>
<dbReference type="GO" id="GO:0006511">
    <property type="term" value="P:ubiquitin-dependent protein catabolic process"/>
    <property type="evidence" value="ECO:0007669"/>
    <property type="project" value="InterPro"/>
</dbReference>
<dbReference type="GO" id="GO:0003755">
    <property type="term" value="F:peptidyl-prolyl cis-trans isomerase activity"/>
    <property type="evidence" value="ECO:0007669"/>
    <property type="project" value="UniProtKB-KW"/>
</dbReference>
<dbReference type="GO" id="GO:0036503">
    <property type="term" value="P:ERAD pathway"/>
    <property type="evidence" value="ECO:0007669"/>
    <property type="project" value="InterPro"/>
</dbReference>
<name>A0AAJ0C9H4_9PEZI</name>
<keyword evidence="9" id="KW-0413">Isomerase</keyword>
<evidence type="ECO:0000256" key="5">
    <source>
        <dbReference type="ARBA" id="ARBA00007434"/>
    </source>
</evidence>
<dbReference type="GO" id="GO:0034450">
    <property type="term" value="F:ubiquitin-ubiquitin ligase activity"/>
    <property type="evidence" value="ECO:0007669"/>
    <property type="project" value="InterPro"/>
</dbReference>
<keyword evidence="9" id="KW-0697">Rotamase</keyword>
<dbReference type="Pfam" id="PF10408">
    <property type="entry name" value="Ufd2P_core"/>
    <property type="match status" value="1"/>
</dbReference>
<sequence>MGLHHCLAPPRLISPRQVTSPRYVPCLVHPDLKLRTAFHHRPSAWTEPHIQFHPLAADQHIPRVPFGEMDPNQDPQPPPPPDAPDQEKMEQIRRRRLAKLGSTATSSPKPDEAASAPEASSSRQSPGSSKQTEKPAAEPRPTINIKPAQQPTGENPFSRLTAAQPANNEQGASAGSVRNPRKRSASDIDLLPAATAPARKQTPAKEESIEDYSHRMLSHIFRVSVDPNQEANKAGPKLTFLPNLSQDLQESGAPLKLSPDVLDSAILEAATAVPRDKPVLDYLLSCWKRVVRAIKLLRGPAAQKEEVLKEARRICFSNCIFALTMPELFSREPNPQHDTLMPYLLRDIEHDNGICLDFFQETISRFDEDDTIEPLFTKAMLEISSKLSTMNMNDDYKPYVNALLTYSKFPRLLDALAQNSCFQMAVSAPNIEKHTILGPFFRISPLQPEVTRVYFSGPRTMDKGAIRNAQNALQITLAAYQTDLRSIINAFVRASVESRNKVLDWFAYIMNANHKRRAIQVDPREVSSDGFMMNVTVILDCLCEPFMDSTFSKVDRIDVNYFRSNPRVDIKDETKLNADQSESDAFYSQKVDGVPNFITEVFFLTLAAHHYGSEATNSKMRNLDKDIKFYEKHIASMEAERAKFANRPEQLALFEISLKRHTDVLEKSVSLKYAIEGVLLEEKMQGRSLQFMRYVAVWLLRVASQSNYTPDKPLRLPLPADQPEAFRCLPEYALQDIVDNFKFVFRFVPQIILSAVGDEMIALCITFLESSEYIRNPYLKSSLVSLLFSGTWPTYHLKKGVLGDLLTNTKFANDYLLHAVMKFYIECESTGAHTQFYDKFNIRYEIFQVVKCIWSNDLYKQQLTQQSKSNRSFFVQFVNLLLNDATYVLDEGLTKFPKIHELQEELKDRSLSQQDREKKEEELQTNENQAQSYMQLANETVAMMRLFTNALSESFTMPEIVHRLAAMLDYNLDILTGPKSKNLKVENPDKYYFSPRTLLPELVDIYLNLGSSATFVEAVAADGRSYKPENFDATSRILSSRALKDPSEIAAWEELKKKIAMAKVILDQAEQDLGEIPAEYEDPIMGDIMRDPVILPSKHIVDRSTIVQHLLSDPKDPYTRQPMTVDDVVPAVELREQIENWKAGRTAARRAAVADAVADVMDTTEG</sequence>
<feature type="region of interest" description="Disordered" evidence="12">
    <location>
        <begin position="62"/>
        <end position="209"/>
    </location>
</feature>
<dbReference type="Gene3D" id="3.30.40.10">
    <property type="entry name" value="Zinc/RING finger domain, C3HC4 (zinc finger)"/>
    <property type="match status" value="1"/>
</dbReference>
<evidence type="ECO:0000256" key="7">
    <source>
        <dbReference type="ARBA" id="ARBA00022679"/>
    </source>
</evidence>
<dbReference type="GO" id="GO:0000209">
    <property type="term" value="P:protein polyubiquitination"/>
    <property type="evidence" value="ECO:0007669"/>
    <property type="project" value="TreeGrafter"/>
</dbReference>
<feature type="region of interest" description="Disordered" evidence="12">
    <location>
        <begin position="907"/>
        <end position="928"/>
    </location>
</feature>
<evidence type="ECO:0000256" key="8">
    <source>
        <dbReference type="ARBA" id="ARBA00022786"/>
    </source>
</evidence>
<evidence type="ECO:0000313" key="15">
    <source>
        <dbReference type="Proteomes" id="UP001244011"/>
    </source>
</evidence>
<dbReference type="EMBL" id="MU838997">
    <property type="protein sequence ID" value="KAK1772435.1"/>
    <property type="molecule type" value="Genomic_DNA"/>
</dbReference>